<proteinExistence type="predicted"/>
<gene>
    <name evidence="1" type="ORF">RS030_81228</name>
</gene>
<reference evidence="1 2" key="1">
    <citation type="submission" date="2023-10" db="EMBL/GenBank/DDBJ databases">
        <title>Comparative genomics analysis reveals potential genetic determinants of host preference in Cryptosporidium xiaoi.</title>
        <authorList>
            <person name="Xiao L."/>
            <person name="Li J."/>
        </authorList>
    </citation>
    <scope>NUCLEOTIDE SEQUENCE [LARGE SCALE GENOMIC DNA]</scope>
    <source>
        <strain evidence="1 2">52996</strain>
    </source>
</reference>
<evidence type="ECO:0000313" key="2">
    <source>
        <dbReference type="Proteomes" id="UP001311799"/>
    </source>
</evidence>
<comment type="caution">
    <text evidence="1">The sequence shown here is derived from an EMBL/GenBank/DDBJ whole genome shotgun (WGS) entry which is preliminary data.</text>
</comment>
<dbReference type="AlphaFoldDB" id="A0AAV9XSS0"/>
<evidence type="ECO:0000313" key="1">
    <source>
        <dbReference type="EMBL" id="KAK6587778.1"/>
    </source>
</evidence>
<name>A0AAV9XSS0_9CRYT</name>
<keyword evidence="2" id="KW-1185">Reference proteome</keyword>
<dbReference type="EMBL" id="JAWDEY010000036">
    <property type="protein sequence ID" value="KAK6587778.1"/>
    <property type="molecule type" value="Genomic_DNA"/>
</dbReference>
<dbReference type="Proteomes" id="UP001311799">
    <property type="component" value="Unassembled WGS sequence"/>
</dbReference>
<dbReference type="Gene3D" id="1.10.20.120">
    <property type="match status" value="1"/>
</dbReference>
<protein>
    <submittedName>
        <fullName evidence="1">Uncharacterized protein</fullName>
    </submittedName>
</protein>
<organism evidence="1 2">
    <name type="scientific">Cryptosporidium xiaoi</name>
    <dbReference type="NCBI Taxonomy" id="659607"/>
    <lineage>
        <taxon>Eukaryota</taxon>
        <taxon>Sar</taxon>
        <taxon>Alveolata</taxon>
        <taxon>Apicomplexa</taxon>
        <taxon>Conoidasida</taxon>
        <taxon>Coccidia</taxon>
        <taxon>Eucoccidiorida</taxon>
        <taxon>Eimeriorina</taxon>
        <taxon>Cryptosporidiidae</taxon>
        <taxon>Cryptosporidium</taxon>
    </lineage>
</organism>
<accession>A0AAV9XSS0</accession>
<sequence length="296" mass="34333">MAHKDCRYILFPNPLYSNSDNERELEIIILPHTRTNTLCEYIIDTDTNQVYDIYEHTERSNGLVPSAFIDNECISKFNMCVGTLIDSTFFIISMLAYVKSRSKLNTTLYDAAEYYIHSIKENYDPNEFGSFDKIEGKLIEFYKKLICNPDIVGKISTICDTTTNDDNNKKYTLNDDKLIEYVSKRITKAADISIRKNIILKENTNNNENHDNLSRDTAQKLACNLFFACMPNILTYVKEKLRLKFGEIKYKNSNETNVSDGLKLRNSTHLKKIKKNIKKQNTNSGNILNFIKLKRH</sequence>